<comment type="caution">
    <text evidence="1">The sequence shown here is derived from an EMBL/GenBank/DDBJ whole genome shotgun (WGS) entry which is preliminary data.</text>
</comment>
<keyword evidence="2" id="KW-1185">Reference proteome</keyword>
<evidence type="ECO:0008006" key="3">
    <source>
        <dbReference type="Google" id="ProtNLM"/>
    </source>
</evidence>
<reference evidence="1 2" key="1">
    <citation type="submission" date="2023-07" db="EMBL/GenBank/DDBJ databases">
        <title>Sequencing the genomes of 1000 actinobacteria strains.</title>
        <authorList>
            <person name="Klenk H.-P."/>
        </authorList>
    </citation>
    <scope>NUCLEOTIDE SEQUENCE [LARGE SCALE GENOMIC DNA]</scope>
    <source>
        <strain evidence="1 2">DSM 44388</strain>
    </source>
</reference>
<proteinExistence type="predicted"/>
<dbReference type="Proteomes" id="UP001235712">
    <property type="component" value="Unassembled WGS sequence"/>
</dbReference>
<name>A0ABT9PA80_9ACTN</name>
<protein>
    <recommendedName>
        <fullName evidence="3">YlzJ-like protein</fullName>
    </recommendedName>
</protein>
<sequence length="41" mass="4614">MSETTYRVRLHIEGDDFPPQTMTAAEIDELEPGSYEIVGTN</sequence>
<organism evidence="1 2">
    <name type="scientific">Kineosporia succinea</name>
    <dbReference type="NCBI Taxonomy" id="84632"/>
    <lineage>
        <taxon>Bacteria</taxon>
        <taxon>Bacillati</taxon>
        <taxon>Actinomycetota</taxon>
        <taxon>Actinomycetes</taxon>
        <taxon>Kineosporiales</taxon>
        <taxon>Kineosporiaceae</taxon>
        <taxon>Kineosporia</taxon>
    </lineage>
</organism>
<gene>
    <name evidence="1" type="ORF">J2S57_005146</name>
</gene>
<dbReference type="EMBL" id="JAUSQZ010000001">
    <property type="protein sequence ID" value="MDP9829397.1"/>
    <property type="molecule type" value="Genomic_DNA"/>
</dbReference>
<evidence type="ECO:0000313" key="2">
    <source>
        <dbReference type="Proteomes" id="UP001235712"/>
    </source>
</evidence>
<dbReference type="RefSeq" id="WP_307247542.1">
    <property type="nucleotide sequence ID" value="NZ_JAUSQZ010000001.1"/>
</dbReference>
<accession>A0ABT9PA80</accession>
<evidence type="ECO:0000313" key="1">
    <source>
        <dbReference type="EMBL" id="MDP9829397.1"/>
    </source>
</evidence>